<dbReference type="RefSeq" id="WP_094988638.1">
    <property type="nucleotide sequence ID" value="NZ_JAAQYG010000011.1"/>
</dbReference>
<reference evidence="1 2" key="1">
    <citation type="submission" date="2017-08" db="EMBL/GenBank/DDBJ databases">
        <title>Genomic and metabolic characterisation of spoilage-associated Pseudomonas species.</title>
        <authorList>
            <person name="Stanborough T."/>
            <person name="Fegan N."/>
            <person name="Powell S.M."/>
            <person name="Singh T."/>
            <person name="Tamplin M.L."/>
            <person name="Chandry P.S."/>
        </authorList>
    </citation>
    <scope>NUCLEOTIDE SEQUENCE [LARGE SCALE GENOMIC DNA]</scope>
    <source>
        <strain evidence="1 2">L1802</strain>
    </source>
</reference>
<evidence type="ECO:0000313" key="2">
    <source>
        <dbReference type="Proteomes" id="UP000215788"/>
    </source>
</evidence>
<accession>A0A266N6Z6</accession>
<dbReference type="AlphaFoldDB" id="A0A266N6Z6"/>
<dbReference type="EMBL" id="NQKI01000048">
    <property type="protein sequence ID" value="OZY57575.1"/>
    <property type="molecule type" value="Genomic_DNA"/>
</dbReference>
<proteinExistence type="predicted"/>
<dbReference type="Proteomes" id="UP000215788">
    <property type="component" value="Unassembled WGS sequence"/>
</dbReference>
<evidence type="ECO:0000313" key="1">
    <source>
        <dbReference type="EMBL" id="OZY57575.1"/>
    </source>
</evidence>
<gene>
    <name evidence="1" type="ORF">CJF39_20845</name>
</gene>
<dbReference type="OrthoDB" id="9903885at2"/>
<name>A0A266N6Z6_9PSED</name>
<sequence length="80" mass="8813">MVRETIRITIKRGLSAVAAMLSLVSGMFWHISAKQQMDALDASAEAARKLTELSIQFNVWAAYMAVITGICLACALYFED</sequence>
<organism evidence="1 2">
    <name type="scientific">Pseudomonas lundensis</name>
    <dbReference type="NCBI Taxonomy" id="86185"/>
    <lineage>
        <taxon>Bacteria</taxon>
        <taxon>Pseudomonadati</taxon>
        <taxon>Pseudomonadota</taxon>
        <taxon>Gammaproteobacteria</taxon>
        <taxon>Pseudomonadales</taxon>
        <taxon>Pseudomonadaceae</taxon>
        <taxon>Pseudomonas</taxon>
    </lineage>
</organism>
<protein>
    <submittedName>
        <fullName evidence="1">Uncharacterized protein</fullName>
    </submittedName>
</protein>
<comment type="caution">
    <text evidence="1">The sequence shown here is derived from an EMBL/GenBank/DDBJ whole genome shotgun (WGS) entry which is preliminary data.</text>
</comment>